<dbReference type="PROSITE" id="PS50082">
    <property type="entry name" value="WD_REPEATS_2"/>
    <property type="match status" value="2"/>
</dbReference>
<accession>A0AAV2TKL4</accession>
<dbReference type="PANTHER" id="PTHR19857">
    <property type="entry name" value="MITOCHONDRIAL DIVISION PROTEIN 1-RELATED"/>
    <property type="match status" value="1"/>
</dbReference>
<dbReference type="SMART" id="SM00320">
    <property type="entry name" value="WD40"/>
    <property type="match status" value="4"/>
</dbReference>
<dbReference type="SUPFAM" id="SSF50978">
    <property type="entry name" value="WD40 repeat-like"/>
    <property type="match status" value="1"/>
</dbReference>
<feature type="repeat" description="WD" evidence="5">
    <location>
        <begin position="99"/>
        <end position="133"/>
    </location>
</feature>
<dbReference type="Pfam" id="PF00400">
    <property type="entry name" value="WD40"/>
    <property type="match status" value="2"/>
</dbReference>
<dbReference type="Proteomes" id="UP001497525">
    <property type="component" value="Unassembled WGS sequence"/>
</dbReference>
<dbReference type="InterPro" id="IPR051179">
    <property type="entry name" value="WD_repeat_multifunction"/>
</dbReference>
<organism evidence="6 7">
    <name type="scientific">Calicophoron daubneyi</name>
    <name type="common">Rumen fluke</name>
    <name type="synonym">Paramphistomum daubneyi</name>
    <dbReference type="NCBI Taxonomy" id="300641"/>
    <lineage>
        <taxon>Eukaryota</taxon>
        <taxon>Metazoa</taxon>
        <taxon>Spiralia</taxon>
        <taxon>Lophotrochozoa</taxon>
        <taxon>Platyhelminthes</taxon>
        <taxon>Trematoda</taxon>
        <taxon>Digenea</taxon>
        <taxon>Plagiorchiida</taxon>
        <taxon>Pronocephalata</taxon>
        <taxon>Paramphistomoidea</taxon>
        <taxon>Paramphistomidae</taxon>
        <taxon>Calicophoron</taxon>
    </lineage>
</organism>
<dbReference type="GO" id="GO:0000502">
    <property type="term" value="C:proteasome complex"/>
    <property type="evidence" value="ECO:0007669"/>
    <property type="project" value="UniProtKB-KW"/>
</dbReference>
<feature type="repeat" description="WD" evidence="5">
    <location>
        <begin position="134"/>
        <end position="175"/>
    </location>
</feature>
<comment type="similarity">
    <text evidence="4">Belongs to the WD repeat PAAF1/RPN14 family.</text>
</comment>
<dbReference type="InterPro" id="IPR001680">
    <property type="entry name" value="WD40_rpt"/>
</dbReference>
<dbReference type="PROSITE" id="PS00678">
    <property type="entry name" value="WD_REPEATS_1"/>
    <property type="match status" value="1"/>
</dbReference>
<dbReference type="PROSITE" id="PS50294">
    <property type="entry name" value="WD_REPEATS_REGION"/>
    <property type="match status" value="1"/>
</dbReference>
<reference evidence="6" key="1">
    <citation type="submission" date="2024-06" db="EMBL/GenBank/DDBJ databases">
        <authorList>
            <person name="Liu X."/>
            <person name="Lenzi L."/>
            <person name="Haldenby T S."/>
            <person name="Uol C."/>
        </authorList>
    </citation>
    <scope>NUCLEOTIDE SEQUENCE</scope>
</reference>
<dbReference type="AlphaFoldDB" id="A0AAV2TKL4"/>
<keyword evidence="2" id="KW-0677">Repeat</keyword>
<dbReference type="PANTHER" id="PTHR19857:SF19">
    <property type="entry name" value="26S PROTEASOME REGULATORY SUBUNIT RPN14"/>
    <property type="match status" value="1"/>
</dbReference>
<comment type="caution">
    <text evidence="6">The sequence shown here is derived from an EMBL/GenBank/DDBJ whole genome shotgun (WGS) entry which is preliminary data.</text>
</comment>
<dbReference type="InterPro" id="IPR036322">
    <property type="entry name" value="WD40_repeat_dom_sf"/>
</dbReference>
<evidence type="ECO:0000256" key="1">
    <source>
        <dbReference type="ARBA" id="ARBA00022574"/>
    </source>
</evidence>
<name>A0AAV2TKL4_CALDB</name>
<evidence type="ECO:0000256" key="2">
    <source>
        <dbReference type="ARBA" id="ARBA00022737"/>
    </source>
</evidence>
<dbReference type="InterPro" id="IPR015943">
    <property type="entry name" value="WD40/YVTN_repeat-like_dom_sf"/>
</dbReference>
<evidence type="ECO:0000313" key="7">
    <source>
        <dbReference type="Proteomes" id="UP001497525"/>
    </source>
</evidence>
<evidence type="ECO:0000313" key="6">
    <source>
        <dbReference type="EMBL" id="CAL5136774.1"/>
    </source>
</evidence>
<evidence type="ECO:0000256" key="3">
    <source>
        <dbReference type="ARBA" id="ARBA00022942"/>
    </source>
</evidence>
<keyword evidence="3" id="KW-0647">Proteasome</keyword>
<proteinExistence type="inferred from homology"/>
<evidence type="ECO:0000256" key="5">
    <source>
        <dbReference type="PROSITE-ProRule" id="PRU00221"/>
    </source>
</evidence>
<protein>
    <recommendedName>
        <fullName evidence="8">Proteasomal ATPase-associated factor 1</fullName>
    </recommendedName>
</protein>
<evidence type="ECO:0008006" key="8">
    <source>
        <dbReference type="Google" id="ProtNLM"/>
    </source>
</evidence>
<dbReference type="EMBL" id="CAXLJL010000356">
    <property type="protein sequence ID" value="CAL5136774.1"/>
    <property type="molecule type" value="Genomic_DNA"/>
</dbReference>
<dbReference type="Gene3D" id="2.130.10.10">
    <property type="entry name" value="YVTN repeat-like/Quinoprotein amine dehydrogenase"/>
    <property type="match status" value="2"/>
</dbReference>
<evidence type="ECO:0000256" key="4">
    <source>
        <dbReference type="ARBA" id="ARBA00038321"/>
    </source>
</evidence>
<keyword evidence="1 5" id="KW-0853">WD repeat</keyword>
<gene>
    <name evidence="6" type="ORF">CDAUBV1_LOCUS11077</name>
</gene>
<sequence>MQASTYPSFQIQPDWNRALHDKDDCIWLHQYSQGGTSYHKLSIQEEGFVSDCGDFDCTIVSPNLLQLTSKLRDFKRTFQCPDSIHSSNFSGDKRLKTHLSCMDMSPSGELILSATSDHVVSLWESSTGHVRRTLEGHVGEVYTCRFFPSGLAALTGGADMQLKIWCLLSGRCAATLAPGCAGALTGNSPSHPLEPGGHRAGVLDTGILNRGRNIVAIDRSGWLRLWDVSTQTCISGIPLVPSANLAQANRVVCEEATCLAVKVQPGMDISGSQCLPDQSSWYQVYETASRKATEVGTANALVAVGMGIGAAVQLYEVDSRQKGCVARVTLPNNSGAVESIAFVQRRVADEVGGPIRLVADFDHPPSSFLDNALFAGGQNGELACWDLRSLKNPIWQLTGEKGAVHFIRAVDAQDGQSAHLIVGRSDGRVMVYLCSPATNAVRHRVEFKSVLRSTLELTGINCEPIRGIAARSPVSGTGLSVCTASLSGVFRFYRELATDVAFHI</sequence>
<dbReference type="InterPro" id="IPR019775">
    <property type="entry name" value="WD40_repeat_CS"/>
</dbReference>